<dbReference type="OrthoDB" id="439921at2759"/>
<dbReference type="EC" id="6.4.1.3" evidence="2"/>
<feature type="domain" description="CoA carboxyltransferase N-terminal" evidence="9">
    <location>
        <begin position="33"/>
        <end position="105"/>
    </location>
</feature>
<dbReference type="GO" id="GO:0004658">
    <property type="term" value="F:propionyl-CoA carboxylase activity"/>
    <property type="evidence" value="ECO:0007669"/>
    <property type="project" value="UniProtKB-EC"/>
</dbReference>
<evidence type="ECO:0000313" key="11">
    <source>
        <dbReference type="Proteomes" id="UP000270296"/>
    </source>
</evidence>
<dbReference type="Pfam" id="PF01039">
    <property type="entry name" value="Carboxyl_trans"/>
    <property type="match status" value="1"/>
</dbReference>
<dbReference type="AlphaFoldDB" id="A0A183J8M0"/>
<evidence type="ECO:0000256" key="5">
    <source>
        <dbReference type="ARBA" id="ARBA00042797"/>
    </source>
</evidence>
<dbReference type="Proteomes" id="UP000270296">
    <property type="component" value="Unassembled WGS sequence"/>
</dbReference>
<gene>
    <name evidence="10" type="ORF">SBAD_LOCUS12218</name>
</gene>
<organism evidence="12">
    <name type="scientific">Soboliphyme baturini</name>
    <dbReference type="NCBI Taxonomy" id="241478"/>
    <lineage>
        <taxon>Eukaryota</taxon>
        <taxon>Metazoa</taxon>
        <taxon>Ecdysozoa</taxon>
        <taxon>Nematoda</taxon>
        <taxon>Enoplea</taxon>
        <taxon>Dorylaimia</taxon>
        <taxon>Dioctophymatida</taxon>
        <taxon>Dioctophymatoidea</taxon>
        <taxon>Soboliphymatidae</taxon>
        <taxon>Soboliphyme</taxon>
    </lineage>
</organism>
<sequence>MSLLGLPRSFAFKVHQCGWGNLVTRFQGTIGHTIRVKKEIERKKEQSQLGGGEKRIKAQHERGKLTARERINLLFDPDTFVEYDAFAEHSCNDFGMASKKVYLLF</sequence>
<dbReference type="PANTHER" id="PTHR43842:SF2">
    <property type="entry name" value="PROPIONYL-COA CARBOXYLASE BETA CHAIN, MITOCHONDRIAL"/>
    <property type="match status" value="1"/>
</dbReference>
<dbReference type="InterPro" id="IPR034733">
    <property type="entry name" value="AcCoA_carboxyl_beta"/>
</dbReference>
<dbReference type="GO" id="GO:0005739">
    <property type="term" value="C:mitochondrion"/>
    <property type="evidence" value="ECO:0007669"/>
    <property type="project" value="TreeGrafter"/>
</dbReference>
<dbReference type="InterPro" id="IPR029045">
    <property type="entry name" value="ClpP/crotonase-like_dom_sf"/>
</dbReference>
<proteinExistence type="predicted"/>
<dbReference type="Gene3D" id="3.90.226.10">
    <property type="entry name" value="2-enoyl-CoA Hydratase, Chain A, domain 1"/>
    <property type="match status" value="1"/>
</dbReference>
<comment type="catalytic activity">
    <reaction evidence="7">
        <text>propanoyl-CoA + hydrogencarbonate + ATP = (S)-methylmalonyl-CoA + ADP + phosphate + H(+)</text>
        <dbReference type="Rhea" id="RHEA:23720"/>
        <dbReference type="ChEBI" id="CHEBI:15378"/>
        <dbReference type="ChEBI" id="CHEBI:17544"/>
        <dbReference type="ChEBI" id="CHEBI:30616"/>
        <dbReference type="ChEBI" id="CHEBI:43474"/>
        <dbReference type="ChEBI" id="CHEBI:57327"/>
        <dbReference type="ChEBI" id="CHEBI:57392"/>
        <dbReference type="ChEBI" id="CHEBI:456216"/>
        <dbReference type="EC" id="6.4.1.3"/>
    </reaction>
    <physiologicalReaction direction="left-to-right" evidence="7">
        <dbReference type="Rhea" id="RHEA:23721"/>
    </physiologicalReaction>
</comment>
<feature type="region of interest" description="Disordered" evidence="8">
    <location>
        <begin position="41"/>
        <end position="61"/>
    </location>
</feature>
<reference evidence="12" key="1">
    <citation type="submission" date="2016-06" db="UniProtKB">
        <authorList>
            <consortium name="WormBaseParasite"/>
        </authorList>
    </citation>
    <scope>IDENTIFICATION</scope>
</reference>
<dbReference type="SUPFAM" id="SSF52096">
    <property type="entry name" value="ClpP/crotonase"/>
    <property type="match status" value="1"/>
</dbReference>
<evidence type="ECO:0000256" key="8">
    <source>
        <dbReference type="SAM" id="MobiDB-lite"/>
    </source>
</evidence>
<evidence type="ECO:0000259" key="9">
    <source>
        <dbReference type="PROSITE" id="PS50980"/>
    </source>
</evidence>
<keyword evidence="11" id="KW-1185">Reference proteome</keyword>
<comment type="subunit">
    <text evidence="3">The holoenzyme is a dodecamer composed of 6 PCCA/alpha subunits and 6 PCCB/beta subunits.</text>
</comment>
<evidence type="ECO:0000313" key="10">
    <source>
        <dbReference type="EMBL" id="VDP46466.1"/>
    </source>
</evidence>
<dbReference type="InterPro" id="IPR051047">
    <property type="entry name" value="AccD/PCCB"/>
</dbReference>
<dbReference type="PANTHER" id="PTHR43842">
    <property type="entry name" value="PROPIONYL-COA CARBOXYLASE BETA CHAIN"/>
    <property type="match status" value="1"/>
</dbReference>
<protein>
    <recommendedName>
        <fullName evidence="4">Propionyl-CoA carboxylase beta chain, mitochondrial</fullName>
        <ecNumber evidence="2">6.4.1.3</ecNumber>
    </recommendedName>
    <alternativeName>
        <fullName evidence="5">Propanoyl-CoA:carbon dioxide ligase subunit beta</fullName>
    </alternativeName>
</protein>
<evidence type="ECO:0000256" key="6">
    <source>
        <dbReference type="ARBA" id="ARBA00048208"/>
    </source>
</evidence>
<evidence type="ECO:0000256" key="2">
    <source>
        <dbReference type="ARBA" id="ARBA00013050"/>
    </source>
</evidence>
<comment type="pathway">
    <text evidence="1">Metabolic intermediate metabolism; propanoyl-CoA degradation; succinyl-CoA from propanoyl-CoA: step 1/3.</text>
</comment>
<dbReference type="EMBL" id="UZAM01017222">
    <property type="protein sequence ID" value="VDP46466.1"/>
    <property type="molecule type" value="Genomic_DNA"/>
</dbReference>
<evidence type="ECO:0000256" key="3">
    <source>
        <dbReference type="ARBA" id="ARBA00038567"/>
    </source>
</evidence>
<reference evidence="10 11" key="2">
    <citation type="submission" date="2018-11" db="EMBL/GenBank/DDBJ databases">
        <authorList>
            <consortium name="Pathogen Informatics"/>
        </authorList>
    </citation>
    <scope>NUCLEOTIDE SEQUENCE [LARGE SCALE GENOMIC DNA]</scope>
</reference>
<dbReference type="PROSITE" id="PS50980">
    <property type="entry name" value="COA_CT_NTER"/>
    <property type="match status" value="1"/>
</dbReference>
<evidence type="ECO:0000256" key="7">
    <source>
        <dbReference type="ARBA" id="ARBA00049495"/>
    </source>
</evidence>
<name>A0A183J8M0_9BILA</name>
<evidence type="ECO:0000256" key="1">
    <source>
        <dbReference type="ARBA" id="ARBA00005060"/>
    </source>
</evidence>
<dbReference type="WBParaSite" id="SBAD_0001262301-mRNA-1">
    <property type="protein sequence ID" value="SBAD_0001262301-mRNA-1"/>
    <property type="gene ID" value="SBAD_0001262301"/>
</dbReference>
<dbReference type="InterPro" id="IPR011762">
    <property type="entry name" value="COA_CT_N"/>
</dbReference>
<evidence type="ECO:0000313" key="12">
    <source>
        <dbReference type="WBParaSite" id="SBAD_0001262301-mRNA-1"/>
    </source>
</evidence>
<accession>A0A183J8M0</accession>
<comment type="catalytic activity">
    <reaction evidence="6">
        <text>butanoyl-CoA + hydrogencarbonate + ATP = (2S)-ethylmalonyl-CoA + ADP + phosphate + H(+)</text>
        <dbReference type="Rhea" id="RHEA:59520"/>
        <dbReference type="ChEBI" id="CHEBI:15378"/>
        <dbReference type="ChEBI" id="CHEBI:17544"/>
        <dbReference type="ChEBI" id="CHEBI:30616"/>
        <dbReference type="ChEBI" id="CHEBI:43474"/>
        <dbReference type="ChEBI" id="CHEBI:57371"/>
        <dbReference type="ChEBI" id="CHEBI:60909"/>
        <dbReference type="ChEBI" id="CHEBI:456216"/>
    </reaction>
    <physiologicalReaction direction="left-to-right" evidence="6">
        <dbReference type="Rhea" id="RHEA:59521"/>
    </physiologicalReaction>
</comment>
<evidence type="ECO:0000256" key="4">
    <source>
        <dbReference type="ARBA" id="ARBA00041138"/>
    </source>
</evidence>